<name>A0A212EX74_DANPL</name>
<dbReference type="InterPro" id="IPR050196">
    <property type="entry name" value="Cytochrome_P450_Monoox"/>
</dbReference>
<accession>A0A212EX74</accession>
<dbReference type="EMBL" id="AGBW02011819">
    <property type="protein sequence ID" value="OWR46096.1"/>
    <property type="molecule type" value="Genomic_DNA"/>
</dbReference>
<dbReference type="PANTHER" id="PTHR24291:SF189">
    <property type="entry name" value="CYTOCHROME P450 4C3-RELATED"/>
    <property type="match status" value="1"/>
</dbReference>
<keyword evidence="17" id="KW-1185">Reference proteome</keyword>
<comment type="function">
    <text evidence="2">May be involved in the metabolism of insect hormones and in the breakdown of synthetic insecticides.</text>
</comment>
<keyword evidence="12 15" id="KW-0503">Monooxygenase</keyword>
<evidence type="ECO:0000256" key="11">
    <source>
        <dbReference type="ARBA" id="ARBA00023004"/>
    </source>
</evidence>
<dbReference type="KEGG" id="dpl:KGM_206194B"/>
<dbReference type="GO" id="GO:0016705">
    <property type="term" value="F:oxidoreductase activity, acting on paired donors, with incorporation or reduction of molecular oxygen"/>
    <property type="evidence" value="ECO:0007669"/>
    <property type="project" value="InterPro"/>
</dbReference>
<organism evidence="16 17">
    <name type="scientific">Danaus plexippus plexippus</name>
    <dbReference type="NCBI Taxonomy" id="278856"/>
    <lineage>
        <taxon>Eukaryota</taxon>
        <taxon>Metazoa</taxon>
        <taxon>Ecdysozoa</taxon>
        <taxon>Arthropoda</taxon>
        <taxon>Hexapoda</taxon>
        <taxon>Insecta</taxon>
        <taxon>Pterygota</taxon>
        <taxon>Neoptera</taxon>
        <taxon>Endopterygota</taxon>
        <taxon>Lepidoptera</taxon>
        <taxon>Glossata</taxon>
        <taxon>Ditrysia</taxon>
        <taxon>Papilionoidea</taxon>
        <taxon>Nymphalidae</taxon>
        <taxon>Danainae</taxon>
        <taxon>Danaini</taxon>
        <taxon>Danaina</taxon>
        <taxon>Danaus</taxon>
        <taxon>Danaus</taxon>
    </lineage>
</organism>
<dbReference type="GO" id="GO:0020037">
    <property type="term" value="F:heme binding"/>
    <property type="evidence" value="ECO:0007669"/>
    <property type="project" value="InterPro"/>
</dbReference>
<dbReference type="Gene3D" id="1.10.630.10">
    <property type="entry name" value="Cytochrome P450"/>
    <property type="match status" value="1"/>
</dbReference>
<evidence type="ECO:0000313" key="16">
    <source>
        <dbReference type="EMBL" id="OWR46096.1"/>
    </source>
</evidence>
<dbReference type="InterPro" id="IPR036396">
    <property type="entry name" value="Cyt_P450_sf"/>
</dbReference>
<protein>
    <submittedName>
        <fullName evidence="16">Cytochrome P450 family 4 subfamily V polypeptide 8</fullName>
    </submittedName>
</protein>
<dbReference type="GO" id="GO:0005789">
    <property type="term" value="C:endoplasmic reticulum membrane"/>
    <property type="evidence" value="ECO:0007669"/>
    <property type="project" value="UniProtKB-SubCell"/>
</dbReference>
<dbReference type="STRING" id="278856.A0A212EX74"/>
<evidence type="ECO:0000256" key="1">
    <source>
        <dbReference type="ARBA" id="ARBA00001971"/>
    </source>
</evidence>
<dbReference type="InterPro" id="IPR017972">
    <property type="entry name" value="Cyt_P450_CS"/>
</dbReference>
<comment type="caution">
    <text evidence="16">The sequence shown here is derived from an EMBL/GenBank/DDBJ whole genome shotgun (WGS) entry which is preliminary data.</text>
</comment>
<keyword evidence="13" id="KW-0472">Membrane</keyword>
<dbReference type="GO" id="GO:0005506">
    <property type="term" value="F:iron ion binding"/>
    <property type="evidence" value="ECO:0007669"/>
    <property type="project" value="InterPro"/>
</dbReference>
<evidence type="ECO:0000256" key="15">
    <source>
        <dbReference type="RuleBase" id="RU000461"/>
    </source>
</evidence>
<dbReference type="Proteomes" id="UP000007151">
    <property type="component" value="Unassembled WGS sequence"/>
</dbReference>
<sequence length="410" mass="46988">VADPDDFATVMNSCLLKLKIVDFAKPWLGNGLVTASPSIWKAHRRLINPSFNQHVVDSFLGIFNSQSRRFVRSLEVEVGKGPFDHYVYCHRIALETICQTALGDDFMKNSAKSSEYVCTIDKMLNILISRFQKFWLHPDIIYNFSSVKRQEKDCIKILHKGSTAILQKKKESYMKEMSSKDENFNRTKFKPFIQLLLELSHNTKVLTEDEIKEHVDTIIVSGSDTSGGTITYCMLLIGSYPRVQNKIIEELQTVFGNDDRDVTKEDLSKLVYLDAVIKESIRLYPTVALTGRDIEEDLKLRNYTLSKGASVYLSIYALYHHPQWGPDVEEFKPERWLDPSLLPSWANSIGFGVGRRFCIGKTYALMSIKTTIVHVCRNFLIYGNHKNMKLKLDVLLKPASGHYITIKKRT</sequence>
<keyword evidence="8" id="KW-0256">Endoplasmic reticulum</keyword>
<evidence type="ECO:0000256" key="12">
    <source>
        <dbReference type="ARBA" id="ARBA00023033"/>
    </source>
</evidence>
<dbReference type="PROSITE" id="PS00086">
    <property type="entry name" value="CYTOCHROME_P450"/>
    <property type="match status" value="1"/>
</dbReference>
<comment type="cofactor">
    <cofactor evidence="1 14">
        <name>heme</name>
        <dbReference type="ChEBI" id="CHEBI:30413"/>
    </cofactor>
</comment>
<evidence type="ECO:0000256" key="9">
    <source>
        <dbReference type="ARBA" id="ARBA00022848"/>
    </source>
</evidence>
<feature type="binding site" description="axial binding residue" evidence="14">
    <location>
        <position position="358"/>
    </location>
    <ligand>
        <name>heme</name>
        <dbReference type="ChEBI" id="CHEBI:30413"/>
    </ligand>
    <ligandPart>
        <name>Fe</name>
        <dbReference type="ChEBI" id="CHEBI:18248"/>
    </ligandPart>
</feature>
<comment type="subcellular location">
    <subcellularLocation>
        <location evidence="4">Endoplasmic reticulum membrane</location>
        <topology evidence="4">Peripheral membrane protein</topology>
    </subcellularLocation>
    <subcellularLocation>
        <location evidence="3">Microsome membrane</location>
        <topology evidence="3">Peripheral membrane protein</topology>
    </subcellularLocation>
</comment>
<evidence type="ECO:0000256" key="3">
    <source>
        <dbReference type="ARBA" id="ARBA00004174"/>
    </source>
</evidence>
<dbReference type="PRINTS" id="PR00463">
    <property type="entry name" value="EP450I"/>
</dbReference>
<dbReference type="Pfam" id="PF00067">
    <property type="entry name" value="p450"/>
    <property type="match status" value="1"/>
</dbReference>
<dbReference type="InterPro" id="IPR001128">
    <property type="entry name" value="Cyt_P450"/>
</dbReference>
<dbReference type="SUPFAM" id="SSF48264">
    <property type="entry name" value="Cytochrome P450"/>
    <property type="match status" value="1"/>
</dbReference>
<dbReference type="GO" id="GO:0004497">
    <property type="term" value="F:monooxygenase activity"/>
    <property type="evidence" value="ECO:0007669"/>
    <property type="project" value="UniProtKB-KW"/>
</dbReference>
<evidence type="ECO:0000256" key="4">
    <source>
        <dbReference type="ARBA" id="ARBA00004406"/>
    </source>
</evidence>
<evidence type="ECO:0000313" key="17">
    <source>
        <dbReference type="Proteomes" id="UP000007151"/>
    </source>
</evidence>
<evidence type="ECO:0000256" key="13">
    <source>
        <dbReference type="ARBA" id="ARBA00023136"/>
    </source>
</evidence>
<dbReference type="PRINTS" id="PR00385">
    <property type="entry name" value="P450"/>
</dbReference>
<dbReference type="PANTHER" id="PTHR24291">
    <property type="entry name" value="CYTOCHROME P450 FAMILY 4"/>
    <property type="match status" value="1"/>
</dbReference>
<evidence type="ECO:0000256" key="2">
    <source>
        <dbReference type="ARBA" id="ARBA00003690"/>
    </source>
</evidence>
<keyword evidence="11 14" id="KW-0408">Iron</keyword>
<evidence type="ECO:0000256" key="14">
    <source>
        <dbReference type="PIRSR" id="PIRSR602401-1"/>
    </source>
</evidence>
<keyword evidence="10 15" id="KW-0560">Oxidoreductase</keyword>
<keyword evidence="9" id="KW-0492">Microsome</keyword>
<dbReference type="AlphaFoldDB" id="A0A212EX74"/>
<dbReference type="InterPro" id="IPR002401">
    <property type="entry name" value="Cyt_P450_E_grp-I"/>
</dbReference>
<evidence type="ECO:0000256" key="8">
    <source>
        <dbReference type="ARBA" id="ARBA00022824"/>
    </source>
</evidence>
<dbReference type="InParanoid" id="A0A212EX74"/>
<gene>
    <name evidence="16" type="ORF">KGM_206194B</name>
</gene>
<evidence type="ECO:0000256" key="7">
    <source>
        <dbReference type="ARBA" id="ARBA00022723"/>
    </source>
</evidence>
<evidence type="ECO:0000256" key="10">
    <source>
        <dbReference type="ARBA" id="ARBA00023002"/>
    </source>
</evidence>
<keyword evidence="6 14" id="KW-0349">Heme</keyword>
<dbReference type="eggNOG" id="KOG0157">
    <property type="taxonomic scope" value="Eukaryota"/>
</dbReference>
<keyword evidence="7 14" id="KW-0479">Metal-binding</keyword>
<comment type="similarity">
    <text evidence="5 15">Belongs to the cytochrome P450 family.</text>
</comment>
<reference evidence="16 17" key="1">
    <citation type="journal article" date="2011" name="Cell">
        <title>The monarch butterfly genome yields insights into long-distance migration.</title>
        <authorList>
            <person name="Zhan S."/>
            <person name="Merlin C."/>
            <person name="Boore J.L."/>
            <person name="Reppert S.M."/>
        </authorList>
    </citation>
    <scope>NUCLEOTIDE SEQUENCE [LARGE SCALE GENOMIC DNA]</scope>
    <source>
        <strain evidence="16">F-2</strain>
    </source>
</reference>
<proteinExistence type="inferred from homology"/>
<evidence type="ECO:0000256" key="6">
    <source>
        <dbReference type="ARBA" id="ARBA00022617"/>
    </source>
</evidence>
<feature type="non-terminal residue" evidence="16">
    <location>
        <position position="1"/>
    </location>
</feature>
<evidence type="ECO:0000256" key="5">
    <source>
        <dbReference type="ARBA" id="ARBA00010617"/>
    </source>
</evidence>